<organism evidence="1 2">
    <name type="scientific">Durusdinium trenchii</name>
    <dbReference type="NCBI Taxonomy" id="1381693"/>
    <lineage>
        <taxon>Eukaryota</taxon>
        <taxon>Sar</taxon>
        <taxon>Alveolata</taxon>
        <taxon>Dinophyceae</taxon>
        <taxon>Suessiales</taxon>
        <taxon>Symbiodiniaceae</taxon>
        <taxon>Durusdinium</taxon>
    </lineage>
</organism>
<keyword evidence="2" id="KW-1185">Reference proteome</keyword>
<accession>A0ABP0SQG4</accession>
<name>A0ABP0SQG4_9DINO</name>
<evidence type="ECO:0000313" key="1">
    <source>
        <dbReference type="EMBL" id="CAK9114655.1"/>
    </source>
</evidence>
<dbReference type="Proteomes" id="UP001642464">
    <property type="component" value="Unassembled WGS sequence"/>
</dbReference>
<protein>
    <submittedName>
        <fullName evidence="1">Uncharacterized protein</fullName>
    </submittedName>
</protein>
<evidence type="ECO:0000313" key="2">
    <source>
        <dbReference type="Proteomes" id="UP001642464"/>
    </source>
</evidence>
<proteinExistence type="predicted"/>
<gene>
    <name evidence="1" type="ORF">SCF082_LOCUS53096</name>
</gene>
<sequence length="407" mass="46448">MLRPGVPVVIVAVFVFGWQLRCYLVLPASQFQHILNDSGRTCKAYEGHAGHELSLLSPKRRGMILAEFSKKQLAQLHPHATIEEPTRQNPCNGPHGSASQAGYHFSVDGRKIVCRSAQMTWRRSEKLWIAHFRGVKLQWPYVRNRAPFDDLYLTIFSPDSLHVIKHDLQTGVSSNGLRTGRDGHYIRVQGVRGQECWQTARSQILDKFLASSQCELVAHIDLSATEVHSWFQKQLEGMAALQDHEYKGVPLNHMTPELRGLRIEQIAFEVDQILHPNCSFSRASSKVDWVRGDVTVESKHGQMLFDRDRQCWYCGFSRIKSAGDNSCEYNLFDELWLTIYSPFGLHILRHPGKFDPCVTQGPNERRVALRAPRYILGVKEALYQMLVQMELRWGCQPLATVLWDTGG</sequence>
<comment type="caution">
    <text evidence="1">The sequence shown here is derived from an EMBL/GenBank/DDBJ whole genome shotgun (WGS) entry which is preliminary data.</text>
</comment>
<dbReference type="EMBL" id="CAXAMM010044433">
    <property type="protein sequence ID" value="CAK9114655.1"/>
    <property type="molecule type" value="Genomic_DNA"/>
</dbReference>
<reference evidence="1 2" key="1">
    <citation type="submission" date="2024-02" db="EMBL/GenBank/DDBJ databases">
        <authorList>
            <person name="Chen Y."/>
            <person name="Shah S."/>
            <person name="Dougan E. K."/>
            <person name="Thang M."/>
            <person name="Chan C."/>
        </authorList>
    </citation>
    <scope>NUCLEOTIDE SEQUENCE [LARGE SCALE GENOMIC DNA]</scope>
</reference>